<organism evidence="4 5">
    <name type="scientific">Candidatus Cryptobacteroides excrementavium</name>
    <dbReference type="NCBI Taxonomy" id="2840759"/>
    <lineage>
        <taxon>Bacteria</taxon>
        <taxon>Pseudomonadati</taxon>
        <taxon>Bacteroidota</taxon>
        <taxon>Bacteroidia</taxon>
        <taxon>Bacteroidales</taxon>
        <taxon>Candidatus Cryptobacteroides</taxon>
    </lineage>
</organism>
<dbReference type="Pfam" id="PF13205">
    <property type="entry name" value="Big_5"/>
    <property type="match status" value="1"/>
</dbReference>
<feature type="transmembrane region" description="Helical" evidence="2">
    <location>
        <begin position="21"/>
        <end position="39"/>
    </location>
</feature>
<reference evidence="4" key="2">
    <citation type="journal article" date="2021" name="PeerJ">
        <title>Extensive microbial diversity within the chicken gut microbiome revealed by metagenomics and culture.</title>
        <authorList>
            <person name="Gilroy R."/>
            <person name="Ravi A."/>
            <person name="Getino M."/>
            <person name="Pursley I."/>
            <person name="Horton D.L."/>
            <person name="Alikhan N.F."/>
            <person name="Baker D."/>
            <person name="Gharbi K."/>
            <person name="Hall N."/>
            <person name="Watson M."/>
            <person name="Adriaenssens E.M."/>
            <person name="Foster-Nyarko E."/>
            <person name="Jarju S."/>
            <person name="Secka A."/>
            <person name="Antonio M."/>
            <person name="Oren A."/>
            <person name="Chaudhuri R.R."/>
            <person name="La Ragione R."/>
            <person name="Hildebrand F."/>
            <person name="Pallen M.J."/>
        </authorList>
    </citation>
    <scope>NUCLEOTIDE SEQUENCE</scope>
    <source>
        <strain evidence="4">B2-16538</strain>
    </source>
</reference>
<reference evidence="4" key="1">
    <citation type="submission" date="2020-10" db="EMBL/GenBank/DDBJ databases">
        <authorList>
            <person name="Gilroy R."/>
        </authorList>
    </citation>
    <scope>NUCLEOTIDE SEQUENCE</scope>
    <source>
        <strain evidence="4">B2-16538</strain>
    </source>
</reference>
<evidence type="ECO:0000256" key="1">
    <source>
        <dbReference type="ARBA" id="ARBA00022729"/>
    </source>
</evidence>
<accession>A0A9D9NSL4</accession>
<name>A0A9D9NSL4_9BACT</name>
<evidence type="ECO:0000313" key="5">
    <source>
        <dbReference type="Proteomes" id="UP000823750"/>
    </source>
</evidence>
<evidence type="ECO:0000313" key="4">
    <source>
        <dbReference type="EMBL" id="MBO8486257.1"/>
    </source>
</evidence>
<dbReference type="EMBL" id="JADILX010000112">
    <property type="protein sequence ID" value="MBO8486257.1"/>
    <property type="molecule type" value="Genomic_DNA"/>
</dbReference>
<feature type="domain" description="SbsA Ig-like" evidence="3">
    <location>
        <begin position="56"/>
        <end position="156"/>
    </location>
</feature>
<dbReference type="InterPro" id="IPR032812">
    <property type="entry name" value="SbsA_Ig"/>
</dbReference>
<evidence type="ECO:0000259" key="3">
    <source>
        <dbReference type="Pfam" id="PF13205"/>
    </source>
</evidence>
<comment type="caution">
    <text evidence="4">The sequence shown here is derived from an EMBL/GenBank/DDBJ whole genome shotgun (WGS) entry which is preliminary data.</text>
</comment>
<keyword evidence="1" id="KW-0732">Signal</keyword>
<gene>
    <name evidence="4" type="ORF">IAB78_07530</name>
</gene>
<keyword evidence="2" id="KW-0472">Membrane</keyword>
<keyword evidence="2" id="KW-1133">Transmembrane helix</keyword>
<dbReference type="AlphaFoldDB" id="A0A9D9NSL4"/>
<keyword evidence="2" id="KW-0812">Transmembrane</keyword>
<evidence type="ECO:0000256" key="2">
    <source>
        <dbReference type="SAM" id="Phobius"/>
    </source>
</evidence>
<sequence>MRCGSDFRGTNMNNMQIRHFFRRYFPAIPLALVLGPVIFSHSCANTTTPPTGGPKDTIPPVIVELYPAPGAKHVPVHKTQLMFKFDEFVTVKDPQSIFLSPPMEKRPQFRLKGKSVIVSFENDLDSNRTYTLDVTNAIADNNEGNMYPGYTLAFSTGSRLDSMMITGIVQDCNTLMPIKGVTVMLYKDQADSAIFKQRPVAAGKTDDWGYFCLRNIQDTVYRLYAVKDDNNDNKYQAENNELVAFFDSLVRPVTVVNDSLPEAMKYLMTDTLACLARKTEYELNLFRETPSKQMIVNKERIGERTAYITFMAPYAQIDSLWMTGVPSDRLITQFNLERDSLEIWVNDPGKQPDTLHLFVNYMKTDTLGVLSPFTEEVKLSMPRKVGAAAKSSRRDIKKEDTTAVFTVTAEPETIEQYGYVIEFKYPVVQEAFDSLSFWSVNPKQQETTEKYTVRQDSLNLRKYIVTPQVKFLPGYEYFLKIPHRKFKDINGFYNDSLEVKVSLPNDDKLSSMNIVLNNVRNKYIVDLLNEKRDQVLRTYTVDSDQTLLFPYLKAGKYSLRLTEDLNRNGLVDTGNLLEHRQPEKVKFYKLENGTFLIDIPEMTELEQTIDVGELFK</sequence>
<dbReference type="Proteomes" id="UP000823750">
    <property type="component" value="Unassembled WGS sequence"/>
</dbReference>
<proteinExistence type="predicted"/>
<protein>
    <submittedName>
        <fullName evidence="4">Ig-like domain-containing protein</fullName>
    </submittedName>
</protein>